<dbReference type="EMBL" id="AZIM01005582">
    <property type="protein sequence ID" value="ETE59432.1"/>
    <property type="molecule type" value="Genomic_DNA"/>
</dbReference>
<keyword evidence="4 12" id="KW-0812">Transmembrane</keyword>
<feature type="transmembrane region" description="Helical" evidence="12">
    <location>
        <begin position="151"/>
        <end position="172"/>
    </location>
</feature>
<keyword evidence="6" id="KW-0851">Voltage-gated channel</keyword>
<dbReference type="GO" id="GO:0032590">
    <property type="term" value="C:dendrite membrane"/>
    <property type="evidence" value="ECO:0007669"/>
    <property type="project" value="TreeGrafter"/>
</dbReference>
<evidence type="ECO:0000256" key="10">
    <source>
        <dbReference type="ARBA" id="ARBA00023136"/>
    </source>
</evidence>
<keyword evidence="3" id="KW-0633">Potassium transport</keyword>
<evidence type="ECO:0000256" key="3">
    <source>
        <dbReference type="ARBA" id="ARBA00022538"/>
    </source>
</evidence>
<evidence type="ECO:0000256" key="8">
    <source>
        <dbReference type="ARBA" id="ARBA00022989"/>
    </source>
</evidence>
<evidence type="ECO:0000256" key="9">
    <source>
        <dbReference type="ARBA" id="ARBA00023065"/>
    </source>
</evidence>
<dbReference type="GO" id="GO:0005251">
    <property type="term" value="F:delayed rectifier potassium channel activity"/>
    <property type="evidence" value="ECO:0007669"/>
    <property type="project" value="TreeGrafter"/>
</dbReference>
<evidence type="ECO:0000313" key="15">
    <source>
        <dbReference type="EMBL" id="ETE59432.1"/>
    </source>
</evidence>
<evidence type="ECO:0000256" key="5">
    <source>
        <dbReference type="ARBA" id="ARBA00022826"/>
    </source>
</evidence>
<dbReference type="OrthoDB" id="415460at2759"/>
<keyword evidence="13" id="KW-0732">Signal</keyword>
<dbReference type="Proteomes" id="UP000018936">
    <property type="component" value="Unassembled WGS sequence"/>
</dbReference>
<sequence length="266" mass="30394">MEGFAVLSLLFNVALIAILCARGGQHEDSLRHGNFTHQDTLELCPQRASLLHLELFFILCFMCEFATRLVSCPDKRRFFRKALNVVDFLALFPVCLDLFFSRRGHQPALPCWLNLFRVVYILKLLKVFQLLETPRMLRVLPYVLRSVLKDIAILMWVFLFEILFFGSIMLFADLIEGHPDRLMHDIFSSFWWAVITLTTIGYGDMSPFQPAGKVIGACTMLCGLLTIIVPIPIFFIKFKHHYTSAVIKEKRKGKGKAMAATASSEV</sequence>
<evidence type="ECO:0000256" key="7">
    <source>
        <dbReference type="ARBA" id="ARBA00022958"/>
    </source>
</evidence>
<dbReference type="InterPro" id="IPR028325">
    <property type="entry name" value="VG_K_chnl"/>
</dbReference>
<dbReference type="GO" id="GO:0001508">
    <property type="term" value="P:action potential"/>
    <property type="evidence" value="ECO:0007669"/>
    <property type="project" value="TreeGrafter"/>
</dbReference>
<evidence type="ECO:0000256" key="13">
    <source>
        <dbReference type="SAM" id="SignalP"/>
    </source>
</evidence>
<name>V8NCX2_OPHHA</name>
<feature type="chain" id="PRO_5004771494" evidence="13">
    <location>
        <begin position="24"/>
        <end position="266"/>
    </location>
</feature>
<feature type="transmembrane region" description="Helical" evidence="12">
    <location>
        <begin position="214"/>
        <end position="236"/>
    </location>
</feature>
<dbReference type="GO" id="GO:0045211">
    <property type="term" value="C:postsynaptic membrane"/>
    <property type="evidence" value="ECO:0007669"/>
    <property type="project" value="TreeGrafter"/>
</dbReference>
<dbReference type="GO" id="GO:0042734">
    <property type="term" value="C:presynaptic membrane"/>
    <property type="evidence" value="ECO:0007669"/>
    <property type="project" value="TreeGrafter"/>
</dbReference>
<dbReference type="FunFam" id="1.10.287.70:FF:000028">
    <property type="entry name" value="potassium voltage-gated channel subfamily D member 3"/>
    <property type="match status" value="1"/>
</dbReference>
<dbReference type="GO" id="GO:0032809">
    <property type="term" value="C:neuronal cell body membrane"/>
    <property type="evidence" value="ECO:0007669"/>
    <property type="project" value="TreeGrafter"/>
</dbReference>
<evidence type="ECO:0000313" key="16">
    <source>
        <dbReference type="Proteomes" id="UP000018936"/>
    </source>
</evidence>
<dbReference type="InterPro" id="IPR005821">
    <property type="entry name" value="Ion_trans_dom"/>
</dbReference>
<dbReference type="GO" id="GO:0043679">
    <property type="term" value="C:axon terminus"/>
    <property type="evidence" value="ECO:0007669"/>
    <property type="project" value="TreeGrafter"/>
</dbReference>
<keyword evidence="11" id="KW-0407">Ion channel</keyword>
<dbReference type="Pfam" id="PF00520">
    <property type="entry name" value="Ion_trans"/>
    <property type="match status" value="1"/>
</dbReference>
<keyword evidence="16" id="KW-1185">Reference proteome</keyword>
<keyword evidence="7" id="KW-0630">Potassium</keyword>
<feature type="non-terminal residue" evidence="15">
    <location>
        <position position="1"/>
    </location>
</feature>
<keyword evidence="10 12" id="KW-0472">Membrane</keyword>
<evidence type="ECO:0000256" key="2">
    <source>
        <dbReference type="ARBA" id="ARBA00022448"/>
    </source>
</evidence>
<dbReference type="AlphaFoldDB" id="V8NCX2"/>
<evidence type="ECO:0000256" key="1">
    <source>
        <dbReference type="ARBA" id="ARBA00004141"/>
    </source>
</evidence>
<dbReference type="PANTHER" id="PTHR11537">
    <property type="entry name" value="VOLTAGE-GATED POTASSIUM CHANNEL"/>
    <property type="match status" value="1"/>
</dbReference>
<feature type="domain" description="Ion transport" evidence="14">
    <location>
        <begin position="45"/>
        <end position="242"/>
    </location>
</feature>
<reference evidence="15 16" key="1">
    <citation type="journal article" date="2013" name="Proc. Natl. Acad. Sci. U.S.A.">
        <title>The king cobra genome reveals dynamic gene evolution and adaptation in the snake venom system.</title>
        <authorList>
            <person name="Vonk F.J."/>
            <person name="Casewell N.R."/>
            <person name="Henkel C.V."/>
            <person name="Heimberg A.M."/>
            <person name="Jansen H.J."/>
            <person name="McCleary R.J."/>
            <person name="Kerkkamp H.M."/>
            <person name="Vos R.A."/>
            <person name="Guerreiro I."/>
            <person name="Calvete J.J."/>
            <person name="Wuster W."/>
            <person name="Woods A.E."/>
            <person name="Logan J.M."/>
            <person name="Harrison R.A."/>
            <person name="Castoe T.A."/>
            <person name="de Koning A.P."/>
            <person name="Pollock D.D."/>
            <person name="Yandell M."/>
            <person name="Calderon D."/>
            <person name="Renjifo C."/>
            <person name="Currier R.B."/>
            <person name="Salgado D."/>
            <person name="Pla D."/>
            <person name="Sanz L."/>
            <person name="Hyder A.S."/>
            <person name="Ribeiro J.M."/>
            <person name="Arntzen J.W."/>
            <person name="van den Thillart G.E."/>
            <person name="Boetzer M."/>
            <person name="Pirovano W."/>
            <person name="Dirks R.P."/>
            <person name="Spaink H.P."/>
            <person name="Duboule D."/>
            <person name="McGlinn E."/>
            <person name="Kini R.M."/>
            <person name="Richardson M.K."/>
        </authorList>
    </citation>
    <scope>NUCLEOTIDE SEQUENCE</scope>
    <source>
        <tissue evidence="15">Blood</tissue>
    </source>
</reference>
<evidence type="ECO:0000256" key="4">
    <source>
        <dbReference type="ARBA" id="ARBA00022692"/>
    </source>
</evidence>
<dbReference type="Gene3D" id="1.20.120.350">
    <property type="entry name" value="Voltage-gated potassium channels. Chain C"/>
    <property type="match status" value="1"/>
</dbReference>
<evidence type="ECO:0000256" key="12">
    <source>
        <dbReference type="SAM" id="Phobius"/>
    </source>
</evidence>
<dbReference type="Gene3D" id="1.10.287.70">
    <property type="match status" value="1"/>
</dbReference>
<feature type="signal peptide" evidence="13">
    <location>
        <begin position="1"/>
        <end position="23"/>
    </location>
</feature>
<proteinExistence type="predicted"/>
<dbReference type="InterPro" id="IPR027359">
    <property type="entry name" value="Volt_channel_dom_sf"/>
</dbReference>
<keyword evidence="8 12" id="KW-1133">Transmembrane helix</keyword>
<comment type="caution">
    <text evidence="15">The sequence shown here is derived from an EMBL/GenBank/DDBJ whole genome shotgun (WGS) entry which is preliminary data.</text>
</comment>
<protein>
    <submittedName>
        <fullName evidence="15">Potassium voltage-gated channel subfamily A member 7</fullName>
    </submittedName>
</protein>
<evidence type="ECO:0000256" key="11">
    <source>
        <dbReference type="ARBA" id="ARBA00023303"/>
    </source>
</evidence>
<keyword evidence="9" id="KW-0406">Ion transport</keyword>
<comment type="subcellular location">
    <subcellularLocation>
        <location evidence="1">Membrane</location>
        <topology evidence="1">Multi-pass membrane protein</topology>
    </subcellularLocation>
</comment>
<accession>V8NCX2</accession>
<evidence type="ECO:0000256" key="6">
    <source>
        <dbReference type="ARBA" id="ARBA00022882"/>
    </source>
</evidence>
<keyword evidence="5" id="KW-0631">Potassium channel</keyword>
<dbReference type="PRINTS" id="PR00169">
    <property type="entry name" value="KCHANNEL"/>
</dbReference>
<dbReference type="GO" id="GO:0008076">
    <property type="term" value="C:voltage-gated potassium channel complex"/>
    <property type="evidence" value="ECO:0007669"/>
    <property type="project" value="InterPro"/>
</dbReference>
<feature type="transmembrane region" description="Helical" evidence="12">
    <location>
        <begin position="47"/>
        <end position="70"/>
    </location>
</feature>
<evidence type="ECO:0000259" key="14">
    <source>
        <dbReference type="Pfam" id="PF00520"/>
    </source>
</evidence>
<dbReference type="PANTHER" id="PTHR11537:SF235">
    <property type="entry name" value="POTASSIUM VOLTAGE-GATED CHANNEL SUBFAMILY C MEMBER 1-LIKE"/>
    <property type="match status" value="1"/>
</dbReference>
<keyword evidence="2" id="KW-0813">Transport</keyword>
<organism evidence="15 16">
    <name type="scientific">Ophiophagus hannah</name>
    <name type="common">King cobra</name>
    <name type="synonym">Naja hannah</name>
    <dbReference type="NCBI Taxonomy" id="8665"/>
    <lineage>
        <taxon>Eukaryota</taxon>
        <taxon>Metazoa</taxon>
        <taxon>Chordata</taxon>
        <taxon>Craniata</taxon>
        <taxon>Vertebrata</taxon>
        <taxon>Euteleostomi</taxon>
        <taxon>Lepidosauria</taxon>
        <taxon>Squamata</taxon>
        <taxon>Bifurcata</taxon>
        <taxon>Unidentata</taxon>
        <taxon>Episquamata</taxon>
        <taxon>Toxicofera</taxon>
        <taxon>Serpentes</taxon>
        <taxon>Colubroidea</taxon>
        <taxon>Elapidae</taxon>
        <taxon>Elapinae</taxon>
        <taxon>Ophiophagus</taxon>
    </lineage>
</organism>
<gene>
    <name evidence="15" type="primary">Kcna7</name>
    <name evidence="15" type="ORF">L345_14840</name>
</gene>
<dbReference type="SUPFAM" id="SSF81324">
    <property type="entry name" value="Voltage-gated potassium channels"/>
    <property type="match status" value="1"/>
</dbReference>